<evidence type="ECO:0000313" key="8">
    <source>
        <dbReference type="EMBL" id="QDV09095.1"/>
    </source>
</evidence>
<evidence type="ECO:0000256" key="3">
    <source>
        <dbReference type="ARBA" id="ARBA00022692"/>
    </source>
</evidence>
<sequence>MNPSLPTDKTGPTSIGAATQAADPRPGSDQRPPVEVSPRRKKRAAHSIPLIVIAGGVGLGLLWWLRPVLAPIAIAWLAKIALTPLVRFASRRRIPAPATAGLLVVLILGTTVGGALSLSEPANQWLRRLPKDIRTLQQRWEEVNRPSKEMIEVVDAVDELVDSAKEDVVATVRVVDTTPFMVKVFNQARGVLAQFALFLVLLYFMLANDRVLMKKWTRIVQTSEAQERVRKICATIESQCGSYLISISLINAGLGLAVGLATAALGLPNPILWGAVAAILNFVPFLGAAVGIAVVLVVGISSTESLGAGVLPGAAYLFLTSIEGLLITPSIVGRSIRLSPVAVLMWLMLWGWLWGLAGALLAVPLLAALAIVCRNVPRWRAVATLVEA</sequence>
<feature type="transmembrane region" description="Helical" evidence="7">
    <location>
        <begin position="240"/>
        <end position="265"/>
    </location>
</feature>
<dbReference type="GO" id="GO:0016020">
    <property type="term" value="C:membrane"/>
    <property type="evidence" value="ECO:0007669"/>
    <property type="project" value="UniProtKB-SubCell"/>
</dbReference>
<evidence type="ECO:0000256" key="6">
    <source>
        <dbReference type="SAM" id="MobiDB-lite"/>
    </source>
</evidence>
<dbReference type="Pfam" id="PF01594">
    <property type="entry name" value="AI-2E_transport"/>
    <property type="match status" value="1"/>
</dbReference>
<feature type="region of interest" description="Disordered" evidence="6">
    <location>
        <begin position="1"/>
        <end position="41"/>
    </location>
</feature>
<dbReference type="PANTHER" id="PTHR21716:SF16">
    <property type="entry name" value="BLL1467 PROTEIN"/>
    <property type="match status" value="1"/>
</dbReference>
<accession>A0A518EYC4</accession>
<keyword evidence="4 7" id="KW-1133">Transmembrane helix</keyword>
<keyword evidence="3 7" id="KW-0812">Transmembrane</keyword>
<feature type="transmembrane region" description="Helical" evidence="7">
    <location>
        <begin position="71"/>
        <end position="88"/>
    </location>
</feature>
<feature type="transmembrane region" description="Helical" evidence="7">
    <location>
        <begin position="188"/>
        <end position="206"/>
    </location>
</feature>
<dbReference type="EMBL" id="CP036434">
    <property type="protein sequence ID" value="QDV09095.1"/>
    <property type="molecule type" value="Genomic_DNA"/>
</dbReference>
<dbReference type="Proteomes" id="UP000320390">
    <property type="component" value="Chromosome"/>
</dbReference>
<dbReference type="InterPro" id="IPR002549">
    <property type="entry name" value="AI-2E-like"/>
</dbReference>
<evidence type="ECO:0000256" key="2">
    <source>
        <dbReference type="ARBA" id="ARBA00009773"/>
    </source>
</evidence>
<feature type="transmembrane region" description="Helical" evidence="7">
    <location>
        <begin position="271"/>
        <end position="298"/>
    </location>
</feature>
<dbReference type="GO" id="GO:0055085">
    <property type="term" value="P:transmembrane transport"/>
    <property type="evidence" value="ECO:0007669"/>
    <property type="project" value="TreeGrafter"/>
</dbReference>
<evidence type="ECO:0000256" key="1">
    <source>
        <dbReference type="ARBA" id="ARBA00004141"/>
    </source>
</evidence>
<feature type="transmembrane region" description="Helical" evidence="7">
    <location>
        <begin position="310"/>
        <end position="332"/>
    </location>
</feature>
<evidence type="ECO:0000256" key="4">
    <source>
        <dbReference type="ARBA" id="ARBA00022989"/>
    </source>
</evidence>
<dbReference type="AlphaFoldDB" id="A0A518EYC4"/>
<feature type="transmembrane region" description="Helical" evidence="7">
    <location>
        <begin position="47"/>
        <end position="65"/>
    </location>
</feature>
<evidence type="ECO:0000313" key="9">
    <source>
        <dbReference type="Proteomes" id="UP000320390"/>
    </source>
</evidence>
<name>A0A518EYC4_9BACT</name>
<proteinExistence type="inferred from homology"/>
<feature type="transmembrane region" description="Helical" evidence="7">
    <location>
        <begin position="352"/>
        <end position="372"/>
    </location>
</feature>
<dbReference type="RefSeq" id="WP_145202894.1">
    <property type="nucleotide sequence ID" value="NZ_CP036434.1"/>
</dbReference>
<dbReference type="OrthoDB" id="9799225at2"/>
<dbReference type="PANTHER" id="PTHR21716">
    <property type="entry name" value="TRANSMEMBRANE PROTEIN"/>
    <property type="match status" value="1"/>
</dbReference>
<evidence type="ECO:0000256" key="5">
    <source>
        <dbReference type="ARBA" id="ARBA00023136"/>
    </source>
</evidence>
<reference evidence="8 9" key="1">
    <citation type="submission" date="2019-02" db="EMBL/GenBank/DDBJ databases">
        <title>Deep-cultivation of Planctomycetes and their phenomic and genomic characterization uncovers novel biology.</title>
        <authorList>
            <person name="Wiegand S."/>
            <person name="Jogler M."/>
            <person name="Boedeker C."/>
            <person name="Pinto D."/>
            <person name="Vollmers J."/>
            <person name="Rivas-Marin E."/>
            <person name="Kohn T."/>
            <person name="Peeters S.H."/>
            <person name="Heuer A."/>
            <person name="Rast P."/>
            <person name="Oberbeckmann S."/>
            <person name="Bunk B."/>
            <person name="Jeske O."/>
            <person name="Meyerdierks A."/>
            <person name="Storesund J.E."/>
            <person name="Kallscheuer N."/>
            <person name="Luecker S."/>
            <person name="Lage O.M."/>
            <person name="Pohl T."/>
            <person name="Merkel B.J."/>
            <person name="Hornburger P."/>
            <person name="Mueller R.-W."/>
            <person name="Bruemmer F."/>
            <person name="Labrenz M."/>
            <person name="Spormann A.M."/>
            <person name="Op den Camp H."/>
            <person name="Overmann J."/>
            <person name="Amann R."/>
            <person name="Jetten M.S.M."/>
            <person name="Mascher T."/>
            <person name="Medema M.H."/>
            <person name="Devos D.P."/>
            <person name="Kaster A.-K."/>
            <person name="Ovreas L."/>
            <person name="Rohde M."/>
            <person name="Galperin M.Y."/>
            <person name="Jogler C."/>
        </authorList>
    </citation>
    <scope>NUCLEOTIDE SEQUENCE [LARGE SCALE GENOMIC DNA]</scope>
    <source>
        <strain evidence="8 9">Poly30</strain>
    </source>
</reference>
<protein>
    <submittedName>
        <fullName evidence="8">AI-2 transport protein TqsA</fullName>
    </submittedName>
</protein>
<keyword evidence="9" id="KW-1185">Reference proteome</keyword>
<feature type="transmembrane region" description="Helical" evidence="7">
    <location>
        <begin position="100"/>
        <end position="119"/>
    </location>
</feature>
<comment type="subcellular location">
    <subcellularLocation>
        <location evidence="1">Membrane</location>
        <topology evidence="1">Multi-pass membrane protein</topology>
    </subcellularLocation>
</comment>
<feature type="compositionally biased region" description="Polar residues" evidence="6">
    <location>
        <begin position="1"/>
        <end position="17"/>
    </location>
</feature>
<organism evidence="8 9">
    <name type="scientific">Saltatorellus ferox</name>
    <dbReference type="NCBI Taxonomy" id="2528018"/>
    <lineage>
        <taxon>Bacteria</taxon>
        <taxon>Pseudomonadati</taxon>
        <taxon>Planctomycetota</taxon>
        <taxon>Planctomycetia</taxon>
        <taxon>Planctomycetia incertae sedis</taxon>
        <taxon>Saltatorellus</taxon>
    </lineage>
</organism>
<gene>
    <name evidence="8" type="primary">tqsA</name>
    <name evidence="8" type="ORF">Poly30_46520</name>
</gene>
<evidence type="ECO:0000256" key="7">
    <source>
        <dbReference type="SAM" id="Phobius"/>
    </source>
</evidence>
<comment type="similarity">
    <text evidence="2">Belongs to the autoinducer-2 exporter (AI-2E) (TC 2.A.86) family.</text>
</comment>
<keyword evidence="5 7" id="KW-0472">Membrane</keyword>